<sequence>MNEIWIRVRCVCYLYAYVKPFFCINNLSKSRPFPLSTPKSHTISINGDATVFEKFLIQDSQYPHAIW</sequence>
<reference evidence="1 2" key="2">
    <citation type="journal article" date="2022" name="Mol. Ecol. Resour.">
        <title>The genomes of chicory, endive, great burdock and yacon provide insights into Asteraceae paleo-polyploidization history and plant inulin production.</title>
        <authorList>
            <person name="Fan W."/>
            <person name="Wang S."/>
            <person name="Wang H."/>
            <person name="Wang A."/>
            <person name="Jiang F."/>
            <person name="Liu H."/>
            <person name="Zhao H."/>
            <person name="Xu D."/>
            <person name="Zhang Y."/>
        </authorList>
    </citation>
    <scope>NUCLEOTIDE SEQUENCE [LARGE SCALE GENOMIC DNA]</scope>
    <source>
        <strain evidence="2">cv. Yunnan</strain>
        <tissue evidence="1">Leaves</tissue>
    </source>
</reference>
<evidence type="ECO:0000313" key="1">
    <source>
        <dbReference type="EMBL" id="KAI3761788.1"/>
    </source>
</evidence>
<gene>
    <name evidence="1" type="ORF">L1987_52210</name>
</gene>
<reference evidence="2" key="1">
    <citation type="journal article" date="2022" name="Mol. Ecol. Resour.">
        <title>The genomes of chicory, endive, great burdock and yacon provide insights into Asteraceae palaeo-polyploidization history and plant inulin production.</title>
        <authorList>
            <person name="Fan W."/>
            <person name="Wang S."/>
            <person name="Wang H."/>
            <person name="Wang A."/>
            <person name="Jiang F."/>
            <person name="Liu H."/>
            <person name="Zhao H."/>
            <person name="Xu D."/>
            <person name="Zhang Y."/>
        </authorList>
    </citation>
    <scope>NUCLEOTIDE SEQUENCE [LARGE SCALE GENOMIC DNA]</scope>
    <source>
        <strain evidence="2">cv. Yunnan</strain>
    </source>
</reference>
<evidence type="ECO:0000313" key="2">
    <source>
        <dbReference type="Proteomes" id="UP001056120"/>
    </source>
</evidence>
<organism evidence="1 2">
    <name type="scientific">Smallanthus sonchifolius</name>
    <dbReference type="NCBI Taxonomy" id="185202"/>
    <lineage>
        <taxon>Eukaryota</taxon>
        <taxon>Viridiplantae</taxon>
        <taxon>Streptophyta</taxon>
        <taxon>Embryophyta</taxon>
        <taxon>Tracheophyta</taxon>
        <taxon>Spermatophyta</taxon>
        <taxon>Magnoliopsida</taxon>
        <taxon>eudicotyledons</taxon>
        <taxon>Gunneridae</taxon>
        <taxon>Pentapetalae</taxon>
        <taxon>asterids</taxon>
        <taxon>campanulids</taxon>
        <taxon>Asterales</taxon>
        <taxon>Asteraceae</taxon>
        <taxon>Asteroideae</taxon>
        <taxon>Heliantheae alliance</taxon>
        <taxon>Millerieae</taxon>
        <taxon>Smallanthus</taxon>
    </lineage>
</organism>
<proteinExistence type="predicted"/>
<dbReference type="Proteomes" id="UP001056120">
    <property type="component" value="Linkage Group LG17"/>
</dbReference>
<dbReference type="EMBL" id="CM042034">
    <property type="protein sequence ID" value="KAI3761788.1"/>
    <property type="molecule type" value="Genomic_DNA"/>
</dbReference>
<protein>
    <submittedName>
        <fullName evidence="1">Uncharacterized protein</fullName>
    </submittedName>
</protein>
<keyword evidence="2" id="KW-1185">Reference proteome</keyword>
<name>A0ACB9ET33_9ASTR</name>
<comment type="caution">
    <text evidence="1">The sequence shown here is derived from an EMBL/GenBank/DDBJ whole genome shotgun (WGS) entry which is preliminary data.</text>
</comment>
<accession>A0ACB9ET33</accession>